<name>A0AAW1IL95_SAPOF</name>
<keyword evidence="6" id="KW-0862">Zinc</keyword>
<evidence type="ECO:0000313" key="16">
    <source>
        <dbReference type="EMBL" id="KAK9690849.1"/>
    </source>
</evidence>
<comment type="catalytic activity">
    <reaction evidence="12">
        <text>L-lysyl-[protein] + acetyl-CoA = N(6)-acetyl-L-lysyl-[protein] + CoA + H(+)</text>
        <dbReference type="Rhea" id="RHEA:45948"/>
        <dbReference type="Rhea" id="RHEA-COMP:9752"/>
        <dbReference type="Rhea" id="RHEA-COMP:10731"/>
        <dbReference type="ChEBI" id="CHEBI:15378"/>
        <dbReference type="ChEBI" id="CHEBI:29969"/>
        <dbReference type="ChEBI" id="CHEBI:57287"/>
        <dbReference type="ChEBI" id="CHEBI:57288"/>
        <dbReference type="ChEBI" id="CHEBI:61930"/>
        <dbReference type="EC" id="2.3.1.48"/>
    </reaction>
</comment>
<dbReference type="Gene3D" id="3.30.60.90">
    <property type="match status" value="1"/>
</dbReference>
<evidence type="ECO:0000256" key="10">
    <source>
        <dbReference type="ARBA" id="ARBA00023163"/>
    </source>
</evidence>
<dbReference type="GO" id="GO:0008270">
    <property type="term" value="F:zinc ion binding"/>
    <property type="evidence" value="ECO:0007669"/>
    <property type="project" value="UniProtKB-KW"/>
</dbReference>
<dbReference type="GO" id="GO:0005634">
    <property type="term" value="C:nucleus"/>
    <property type="evidence" value="ECO:0007669"/>
    <property type="project" value="UniProtKB-SubCell"/>
</dbReference>
<feature type="domain" description="TAZ-type" evidence="14">
    <location>
        <begin position="74"/>
        <end position="133"/>
    </location>
</feature>
<evidence type="ECO:0000259" key="14">
    <source>
        <dbReference type="PROSITE" id="PS50134"/>
    </source>
</evidence>
<dbReference type="Pfam" id="PF02135">
    <property type="entry name" value="zf-TAZ"/>
    <property type="match status" value="1"/>
</dbReference>
<dbReference type="Pfam" id="PF00569">
    <property type="entry name" value="ZZ"/>
    <property type="match status" value="1"/>
</dbReference>
<evidence type="ECO:0000256" key="12">
    <source>
        <dbReference type="ARBA" id="ARBA00048017"/>
    </source>
</evidence>
<evidence type="ECO:0000256" key="11">
    <source>
        <dbReference type="ARBA" id="ARBA00023242"/>
    </source>
</evidence>
<dbReference type="InterPro" id="IPR043145">
    <property type="entry name" value="Znf_ZZ_sf"/>
</dbReference>
<dbReference type="GO" id="GO:0031490">
    <property type="term" value="F:chromatin DNA binding"/>
    <property type="evidence" value="ECO:0007669"/>
    <property type="project" value="TreeGrafter"/>
</dbReference>
<dbReference type="EMBL" id="JBDFQZ010000009">
    <property type="protein sequence ID" value="KAK9690849.1"/>
    <property type="molecule type" value="Genomic_DNA"/>
</dbReference>
<dbReference type="SMART" id="SM00291">
    <property type="entry name" value="ZnF_ZZ"/>
    <property type="match status" value="1"/>
</dbReference>
<evidence type="ECO:0000313" key="17">
    <source>
        <dbReference type="Proteomes" id="UP001443914"/>
    </source>
</evidence>
<keyword evidence="8" id="KW-0805">Transcription regulation</keyword>
<dbReference type="Gene3D" id="1.20.1020.10">
    <property type="entry name" value="TAZ domain"/>
    <property type="match status" value="1"/>
</dbReference>
<feature type="domain" description="ZZ-type" evidence="15">
    <location>
        <begin position="14"/>
        <end position="73"/>
    </location>
</feature>
<dbReference type="EC" id="2.3.1.48" evidence="2"/>
<accession>A0AAW1IL95</accession>
<comment type="subcellular location">
    <subcellularLocation>
        <location evidence="1">Nucleus</location>
    </subcellularLocation>
</comment>
<dbReference type="InterPro" id="IPR035898">
    <property type="entry name" value="TAZ_dom_sf"/>
</dbReference>
<keyword evidence="10" id="KW-0804">Transcription</keyword>
<dbReference type="InterPro" id="IPR000197">
    <property type="entry name" value="Znf_TAZ"/>
</dbReference>
<evidence type="ECO:0000256" key="7">
    <source>
        <dbReference type="ARBA" id="ARBA00022853"/>
    </source>
</evidence>
<evidence type="ECO:0000256" key="5">
    <source>
        <dbReference type="ARBA" id="ARBA00022771"/>
    </source>
</evidence>
<evidence type="ECO:0000256" key="13">
    <source>
        <dbReference type="PROSITE-ProRule" id="PRU00228"/>
    </source>
</evidence>
<keyword evidence="17" id="KW-1185">Reference proteome</keyword>
<dbReference type="SMART" id="SM00551">
    <property type="entry name" value="ZnF_TAZ"/>
    <property type="match status" value="1"/>
</dbReference>
<keyword evidence="5 13" id="KW-0863">Zinc-finger</keyword>
<evidence type="ECO:0000256" key="2">
    <source>
        <dbReference type="ARBA" id="ARBA00013184"/>
    </source>
</evidence>
<evidence type="ECO:0000256" key="8">
    <source>
        <dbReference type="ARBA" id="ARBA00023015"/>
    </source>
</evidence>
<proteinExistence type="predicted"/>
<dbReference type="SUPFAM" id="SSF57933">
    <property type="entry name" value="TAZ domain"/>
    <property type="match status" value="1"/>
</dbReference>
<organism evidence="16 17">
    <name type="scientific">Saponaria officinalis</name>
    <name type="common">Common soapwort</name>
    <name type="synonym">Lychnis saponaria</name>
    <dbReference type="NCBI Taxonomy" id="3572"/>
    <lineage>
        <taxon>Eukaryota</taxon>
        <taxon>Viridiplantae</taxon>
        <taxon>Streptophyta</taxon>
        <taxon>Embryophyta</taxon>
        <taxon>Tracheophyta</taxon>
        <taxon>Spermatophyta</taxon>
        <taxon>Magnoliopsida</taxon>
        <taxon>eudicotyledons</taxon>
        <taxon>Gunneridae</taxon>
        <taxon>Pentapetalae</taxon>
        <taxon>Caryophyllales</taxon>
        <taxon>Caryophyllaceae</taxon>
        <taxon>Caryophylleae</taxon>
        <taxon>Saponaria</taxon>
    </lineage>
</organism>
<keyword evidence="3" id="KW-0808">Transferase</keyword>
<keyword evidence="9" id="KW-0010">Activator</keyword>
<gene>
    <name evidence="16" type="ORF">RND81_09G158200</name>
</gene>
<dbReference type="PROSITE" id="PS50135">
    <property type="entry name" value="ZF_ZZ_2"/>
    <property type="match status" value="1"/>
</dbReference>
<keyword evidence="11" id="KW-0539">Nucleus</keyword>
<dbReference type="InterPro" id="IPR000433">
    <property type="entry name" value="Znf_ZZ"/>
</dbReference>
<evidence type="ECO:0000256" key="9">
    <source>
        <dbReference type="ARBA" id="ARBA00023159"/>
    </source>
</evidence>
<keyword evidence="4" id="KW-0479">Metal-binding</keyword>
<dbReference type="PROSITE" id="PS50134">
    <property type="entry name" value="ZF_TAZ"/>
    <property type="match status" value="1"/>
</dbReference>
<evidence type="ECO:0000259" key="15">
    <source>
        <dbReference type="PROSITE" id="PS50135"/>
    </source>
</evidence>
<dbReference type="GO" id="GO:0003713">
    <property type="term" value="F:transcription coactivator activity"/>
    <property type="evidence" value="ECO:0007669"/>
    <property type="project" value="TreeGrafter"/>
</dbReference>
<reference evidence="16" key="1">
    <citation type="submission" date="2024-03" db="EMBL/GenBank/DDBJ databases">
        <title>WGS assembly of Saponaria officinalis var. Norfolk2.</title>
        <authorList>
            <person name="Jenkins J."/>
            <person name="Shu S."/>
            <person name="Grimwood J."/>
            <person name="Barry K."/>
            <person name="Goodstein D."/>
            <person name="Schmutz J."/>
            <person name="Leebens-Mack J."/>
            <person name="Osbourn A."/>
        </authorList>
    </citation>
    <scope>NUCLEOTIDE SEQUENCE [LARGE SCALE GENOMIC DNA]</scope>
    <source>
        <strain evidence="16">JIC</strain>
    </source>
</reference>
<evidence type="ECO:0000256" key="1">
    <source>
        <dbReference type="ARBA" id="ARBA00004123"/>
    </source>
</evidence>
<dbReference type="InterPro" id="IPR013178">
    <property type="entry name" value="Histone_AcTrfase_Rtt109/CBP"/>
</dbReference>
<evidence type="ECO:0000256" key="4">
    <source>
        <dbReference type="ARBA" id="ARBA00022723"/>
    </source>
</evidence>
<dbReference type="GO" id="GO:0000123">
    <property type="term" value="C:histone acetyltransferase complex"/>
    <property type="evidence" value="ECO:0007669"/>
    <property type="project" value="TreeGrafter"/>
</dbReference>
<dbReference type="AlphaFoldDB" id="A0AAW1IL95"/>
<evidence type="ECO:0000256" key="3">
    <source>
        <dbReference type="ARBA" id="ARBA00022679"/>
    </source>
</evidence>
<dbReference type="GO" id="GO:0004402">
    <property type="term" value="F:histone acetyltransferase activity"/>
    <property type="evidence" value="ECO:0007669"/>
    <property type="project" value="InterPro"/>
</dbReference>
<dbReference type="PANTHER" id="PTHR13808">
    <property type="entry name" value="CBP/P300-RELATED"/>
    <property type="match status" value="1"/>
</dbReference>
<dbReference type="GO" id="GO:0005667">
    <property type="term" value="C:transcription regulator complex"/>
    <property type="evidence" value="ECO:0007669"/>
    <property type="project" value="TreeGrafter"/>
</dbReference>
<dbReference type="PANTHER" id="PTHR13808:SF1">
    <property type="entry name" value="HISTONE ACETYLTRANSFERASE"/>
    <property type="match status" value="1"/>
</dbReference>
<dbReference type="Proteomes" id="UP001443914">
    <property type="component" value="Unassembled WGS sequence"/>
</dbReference>
<dbReference type="SUPFAM" id="SSF57850">
    <property type="entry name" value="RING/U-box"/>
    <property type="match status" value="1"/>
</dbReference>
<sequence>MMVLYHLHNPTAPTFLTTCNSCHLDIATGQGWRCETYPDYDLCNACFQKDGGIDHPHKLTHHSSIAERDAQNKEARQLRVVQLRKMLDLLVHASQCRSTQCYYPNCRKVKALFRHGMNCKTRASGGCGLCKKM</sequence>
<comment type="caution">
    <text evidence="16">The sequence shown here is derived from an EMBL/GenBank/DDBJ whole genome shotgun (WGS) entry which is preliminary data.</text>
</comment>
<keyword evidence="7" id="KW-0156">Chromatin regulator</keyword>
<dbReference type="GO" id="GO:0045944">
    <property type="term" value="P:positive regulation of transcription by RNA polymerase II"/>
    <property type="evidence" value="ECO:0007669"/>
    <property type="project" value="TreeGrafter"/>
</dbReference>
<evidence type="ECO:0000256" key="6">
    <source>
        <dbReference type="ARBA" id="ARBA00022833"/>
    </source>
</evidence>
<protein>
    <recommendedName>
        <fullName evidence="2">histone acetyltransferase</fullName>
        <ecNumber evidence="2">2.3.1.48</ecNumber>
    </recommendedName>
</protein>